<keyword evidence="11" id="KW-1185">Reference proteome</keyword>
<evidence type="ECO:0000256" key="2">
    <source>
        <dbReference type="ARBA" id="ARBA00004613"/>
    </source>
</evidence>
<dbReference type="GO" id="GO:0005576">
    <property type="term" value="C:extracellular region"/>
    <property type="evidence" value="ECO:0007669"/>
    <property type="project" value="UniProtKB-SubCell"/>
</dbReference>
<dbReference type="Gene3D" id="2.60.40.3330">
    <property type="match status" value="1"/>
</dbReference>
<dbReference type="Pfam" id="PF01060">
    <property type="entry name" value="TTR-52"/>
    <property type="match status" value="1"/>
</dbReference>
<comment type="similarity">
    <text evidence="3">Belongs to the nematode transthyretin-like family.</text>
</comment>
<accession>A0AAF3JB87</accession>
<dbReference type="GO" id="GO:0005634">
    <property type="term" value="C:nucleus"/>
    <property type="evidence" value="ECO:0007669"/>
    <property type="project" value="UniProtKB-SubCell"/>
</dbReference>
<keyword evidence="9" id="KW-0539">Nucleus</keyword>
<reference evidence="12" key="1">
    <citation type="submission" date="2024-02" db="UniProtKB">
        <authorList>
            <consortium name="WormBaseParasite"/>
        </authorList>
    </citation>
    <scope>IDENTIFICATION</scope>
</reference>
<evidence type="ECO:0000256" key="9">
    <source>
        <dbReference type="ARBA" id="ARBA00023242"/>
    </source>
</evidence>
<evidence type="ECO:0000256" key="5">
    <source>
        <dbReference type="ARBA" id="ARBA00022723"/>
    </source>
</evidence>
<evidence type="ECO:0000259" key="10">
    <source>
        <dbReference type="PROSITE" id="PS50064"/>
    </source>
</evidence>
<name>A0AAF3JB87_9BILA</name>
<dbReference type="Pfam" id="PF00645">
    <property type="entry name" value="zf-PARP"/>
    <property type="match status" value="1"/>
</dbReference>
<dbReference type="SUPFAM" id="SSF57716">
    <property type="entry name" value="Glucocorticoid receptor-like (DNA-binding domain)"/>
    <property type="match status" value="1"/>
</dbReference>
<evidence type="ECO:0000256" key="8">
    <source>
        <dbReference type="ARBA" id="ARBA00022833"/>
    </source>
</evidence>
<dbReference type="InterPro" id="IPR001510">
    <property type="entry name" value="Znf_PARP"/>
</dbReference>
<dbReference type="PROSITE" id="PS50064">
    <property type="entry name" value="ZF_PARP_2"/>
    <property type="match status" value="1"/>
</dbReference>
<dbReference type="InterPro" id="IPR036957">
    <property type="entry name" value="Znf_PARP_sf"/>
</dbReference>
<protein>
    <recommendedName>
        <fullName evidence="10">PARP-type domain-containing protein</fullName>
    </recommendedName>
</protein>
<dbReference type="WBParaSite" id="MBELARI_LOCUS8110">
    <property type="protein sequence ID" value="MBELARI_LOCUS8110"/>
    <property type="gene ID" value="MBELARI_LOCUS8110"/>
</dbReference>
<keyword evidence="4" id="KW-0964">Secreted</keyword>
<dbReference type="Proteomes" id="UP000887575">
    <property type="component" value="Unassembled WGS sequence"/>
</dbReference>
<evidence type="ECO:0000256" key="1">
    <source>
        <dbReference type="ARBA" id="ARBA00004123"/>
    </source>
</evidence>
<evidence type="ECO:0000256" key="4">
    <source>
        <dbReference type="ARBA" id="ARBA00022525"/>
    </source>
</evidence>
<feature type="domain" description="PARP-type" evidence="10">
    <location>
        <begin position="112"/>
        <end position="192"/>
    </location>
</feature>
<evidence type="ECO:0000256" key="3">
    <source>
        <dbReference type="ARBA" id="ARBA00010112"/>
    </source>
</evidence>
<dbReference type="Gene3D" id="3.30.1740.10">
    <property type="entry name" value="Zinc finger, PARP-type"/>
    <property type="match status" value="1"/>
</dbReference>
<dbReference type="InterPro" id="IPR038479">
    <property type="entry name" value="Transthyretin-like_sf"/>
</dbReference>
<dbReference type="GO" id="GO:0008270">
    <property type="term" value="F:zinc ion binding"/>
    <property type="evidence" value="ECO:0007669"/>
    <property type="project" value="UniProtKB-KW"/>
</dbReference>
<comment type="subcellular location">
    <subcellularLocation>
        <location evidence="1">Nucleus</location>
    </subcellularLocation>
    <subcellularLocation>
        <location evidence="2">Secreted</location>
    </subcellularLocation>
</comment>
<dbReference type="InterPro" id="IPR001534">
    <property type="entry name" value="Transthyretin-like"/>
</dbReference>
<evidence type="ECO:0000313" key="12">
    <source>
        <dbReference type="WBParaSite" id="MBELARI_LOCUS8110"/>
    </source>
</evidence>
<evidence type="ECO:0000256" key="7">
    <source>
        <dbReference type="ARBA" id="ARBA00022771"/>
    </source>
</evidence>
<organism evidence="11 12">
    <name type="scientific">Mesorhabditis belari</name>
    <dbReference type="NCBI Taxonomy" id="2138241"/>
    <lineage>
        <taxon>Eukaryota</taxon>
        <taxon>Metazoa</taxon>
        <taxon>Ecdysozoa</taxon>
        <taxon>Nematoda</taxon>
        <taxon>Chromadorea</taxon>
        <taxon>Rhabditida</taxon>
        <taxon>Rhabditina</taxon>
        <taxon>Rhabditomorpha</taxon>
        <taxon>Rhabditoidea</taxon>
        <taxon>Rhabditidae</taxon>
        <taxon>Mesorhabditinae</taxon>
        <taxon>Mesorhabditis</taxon>
    </lineage>
</organism>
<keyword evidence="7" id="KW-0863">Zinc-finger</keyword>
<dbReference type="GO" id="GO:0009986">
    <property type="term" value="C:cell surface"/>
    <property type="evidence" value="ECO:0007669"/>
    <property type="project" value="InterPro"/>
</dbReference>
<sequence>MMTVRNLLLEILGESDVFNPNLEYPKFTVEKFQHQYVYIRIRNLHKSQPIHVRVNIWDEIHMVLSFEVRNPVNGNNQSGSAPGQLAYFGVKMTSNEVENETETVVKKENLPYGVEYAKTGRSSCKKCKEIIPQGHTRMAIRQPSQFFDGLQDNWHHYACFWRAIKSNPINERSIRGVDWLKWEDQQKIRESIKKHMETVDGGSSSGPTTTASNSLVQLAQAKVEYSKTNREMRSLISFCLLATVFAAVSAKMQNVTVTGITVCQKKRQANVKVELWDRDTLDPNDLLSTIYTTSEGEFTITGGEDEVGKIEPFIRITHSCHANKGCQRVGDYVVPQDKIDGIYDMTYVTLDIIVSGEKERC</sequence>
<keyword evidence="5" id="KW-0479">Metal-binding</keyword>
<keyword evidence="6" id="KW-0732">Signal</keyword>
<dbReference type="SMART" id="SM01336">
    <property type="entry name" value="zf-PARP"/>
    <property type="match status" value="1"/>
</dbReference>
<dbReference type="PANTHER" id="PTHR21700">
    <property type="entry name" value="TRANSTHYRETIN-LIKE FAMILY PROTEIN-RELATED"/>
    <property type="match status" value="1"/>
</dbReference>
<dbReference type="PANTHER" id="PTHR21700:SF30">
    <property type="entry name" value="TRANSTHYRETIN-LIKE FAMILY PROTEIN"/>
    <property type="match status" value="1"/>
</dbReference>
<evidence type="ECO:0000313" key="11">
    <source>
        <dbReference type="Proteomes" id="UP000887575"/>
    </source>
</evidence>
<keyword evidence="8" id="KW-0862">Zinc</keyword>
<proteinExistence type="inferred from homology"/>
<evidence type="ECO:0000256" key="6">
    <source>
        <dbReference type="ARBA" id="ARBA00022729"/>
    </source>
</evidence>
<dbReference type="AlphaFoldDB" id="A0AAF3JB87"/>
<dbReference type="GO" id="GO:0003677">
    <property type="term" value="F:DNA binding"/>
    <property type="evidence" value="ECO:0007669"/>
    <property type="project" value="InterPro"/>
</dbReference>